<comment type="caution">
    <text evidence="12">The sequence shown here is derived from an EMBL/GenBank/DDBJ whole genome shotgun (WGS) entry which is preliminary data.</text>
</comment>
<evidence type="ECO:0000256" key="10">
    <source>
        <dbReference type="RuleBase" id="RU004481"/>
    </source>
</evidence>
<dbReference type="Proteomes" id="UP000475249">
    <property type="component" value="Unassembled WGS sequence"/>
</dbReference>
<dbReference type="HAMAP" id="MF_00195">
    <property type="entry name" value="GTPase_Der"/>
    <property type="match status" value="1"/>
</dbReference>
<evidence type="ECO:0000256" key="7">
    <source>
        <dbReference type="ARBA" id="ARBA00032345"/>
    </source>
</evidence>
<evidence type="ECO:0000256" key="3">
    <source>
        <dbReference type="ARBA" id="ARBA00022517"/>
    </source>
</evidence>
<dbReference type="GO" id="GO:0042254">
    <property type="term" value="P:ribosome biogenesis"/>
    <property type="evidence" value="ECO:0007669"/>
    <property type="project" value="UniProtKB-KW"/>
</dbReference>
<dbReference type="EMBL" id="WXYO01000010">
    <property type="protein sequence ID" value="NAS14360.1"/>
    <property type="molecule type" value="Genomic_DNA"/>
</dbReference>
<dbReference type="GO" id="GO:0043022">
    <property type="term" value="F:ribosome binding"/>
    <property type="evidence" value="ECO:0007669"/>
    <property type="project" value="TreeGrafter"/>
</dbReference>
<evidence type="ECO:0000256" key="8">
    <source>
        <dbReference type="HAMAP-Rule" id="MF_00195"/>
    </source>
</evidence>
<keyword evidence="3 8" id="KW-0690">Ribosome biogenesis</keyword>
<dbReference type="PIRSF" id="PIRSF006485">
    <property type="entry name" value="GTP-binding_EngA"/>
    <property type="match status" value="1"/>
</dbReference>
<protein>
    <recommendedName>
        <fullName evidence="2 8">GTPase Der</fullName>
    </recommendedName>
    <alternativeName>
        <fullName evidence="7 8">GTP-binding protein EngA</fullName>
    </alternativeName>
</protein>
<dbReference type="Pfam" id="PF14714">
    <property type="entry name" value="KH_dom-like"/>
    <property type="match status" value="1"/>
</dbReference>
<reference evidence="12 13" key="1">
    <citation type="submission" date="2020-01" db="EMBL/GenBank/DDBJ databases">
        <title>Bacteria diversity of Porities sp.</title>
        <authorList>
            <person name="Wang G."/>
        </authorList>
    </citation>
    <scope>NUCLEOTIDE SEQUENCE [LARGE SCALE GENOMIC DNA]</scope>
    <source>
        <strain evidence="12 13">R33</strain>
    </source>
</reference>
<dbReference type="FunFam" id="3.30.300.20:FF:000004">
    <property type="entry name" value="GTPase Der"/>
    <property type="match status" value="1"/>
</dbReference>
<feature type="domain" description="EngA-type G" evidence="11">
    <location>
        <begin position="174"/>
        <end position="349"/>
    </location>
</feature>
<dbReference type="Pfam" id="PF01926">
    <property type="entry name" value="MMR_HSR1"/>
    <property type="match status" value="2"/>
</dbReference>
<dbReference type="InterPro" id="IPR032859">
    <property type="entry name" value="KH_dom-like"/>
</dbReference>
<gene>
    <name evidence="8" type="primary">der</name>
    <name evidence="12" type="ORF">GTQ38_20280</name>
</gene>
<dbReference type="FunFam" id="3.40.50.300:FF:000040">
    <property type="entry name" value="GTPase Der"/>
    <property type="match status" value="1"/>
</dbReference>
<proteinExistence type="inferred from homology"/>
<accession>A0A6L9EHV9</accession>
<sequence>MSAIVAIVGRPNVGKSTFFNRLIQRREAIVDAVSGVTRDRHYGKSDWNGKEFSLIDTGGYVLGSDDIFEQEIDKQVELAIEEADAIIFMVDVEAGITGMDEDVARLLRKVSKPVFLVVNKVDNAKREEQAVEFYSLGLGDYYSLSSINGSGTGELLDALVEVLPESTEEADELPRFAVVGRPNAGKSSFINALIGEDRYIVTDIAGTTRDSIDTRYNRFGFEFNLVDTAGIRRKAKVKEDLEFYSVMRSIRAIEHADVCLLVVDATRGFDGQVENIFWLAARNNKGIVILVNKWDLIEKETQSVKKFTQNIKKSIEPFTDVPIIFISALTKQRIFKAIETAVTVYENRSKKIPTRKLNDIMLPIIEHTPPPSYKGKYVRIKFCTQLPTPYPQFAFFCNLPQYVKDPYKRFLENKLRENFDFTGVPITIFMRKK</sequence>
<dbReference type="InterPro" id="IPR016484">
    <property type="entry name" value="GTPase_Der"/>
</dbReference>
<keyword evidence="4 10" id="KW-0677">Repeat</keyword>
<dbReference type="Gene3D" id="3.40.50.300">
    <property type="entry name" value="P-loop containing nucleotide triphosphate hydrolases"/>
    <property type="match status" value="2"/>
</dbReference>
<dbReference type="InterPro" id="IPR027417">
    <property type="entry name" value="P-loop_NTPase"/>
</dbReference>
<keyword evidence="13" id="KW-1185">Reference proteome</keyword>
<name>A0A6L9EHV9_9FLAO</name>
<dbReference type="RefSeq" id="WP_161437409.1">
    <property type="nucleotide sequence ID" value="NZ_WXYO01000010.1"/>
</dbReference>
<comment type="function">
    <text evidence="8 10">GTPase that plays an essential role in the late steps of ribosome biogenesis.</text>
</comment>
<evidence type="ECO:0000259" key="11">
    <source>
        <dbReference type="PROSITE" id="PS51712"/>
    </source>
</evidence>
<dbReference type="InterPro" id="IPR005225">
    <property type="entry name" value="Small_GTP-bd"/>
</dbReference>
<dbReference type="PROSITE" id="PS51712">
    <property type="entry name" value="G_ENGA"/>
    <property type="match status" value="2"/>
</dbReference>
<feature type="binding site" evidence="8">
    <location>
        <begin position="292"/>
        <end position="295"/>
    </location>
    <ligand>
        <name>GTP</name>
        <dbReference type="ChEBI" id="CHEBI:37565"/>
        <label>2</label>
    </ligand>
</feature>
<evidence type="ECO:0000256" key="6">
    <source>
        <dbReference type="ARBA" id="ARBA00023134"/>
    </source>
</evidence>
<evidence type="ECO:0000313" key="13">
    <source>
        <dbReference type="Proteomes" id="UP000475249"/>
    </source>
</evidence>
<comment type="subunit">
    <text evidence="8">Associates with the 50S ribosomal subunit.</text>
</comment>
<evidence type="ECO:0000256" key="2">
    <source>
        <dbReference type="ARBA" id="ARBA00020953"/>
    </source>
</evidence>
<comment type="similarity">
    <text evidence="1 8 9 10">Belongs to the TRAFAC class TrmE-Era-EngA-EngB-Septin-like GTPase superfamily. EngA (Der) GTPase family.</text>
</comment>
<dbReference type="GO" id="GO:0005525">
    <property type="term" value="F:GTP binding"/>
    <property type="evidence" value="ECO:0007669"/>
    <property type="project" value="UniProtKB-UniRule"/>
</dbReference>
<feature type="binding site" evidence="8">
    <location>
        <begin position="9"/>
        <end position="16"/>
    </location>
    <ligand>
        <name>GTP</name>
        <dbReference type="ChEBI" id="CHEBI:37565"/>
        <label>1</label>
    </ligand>
</feature>
<evidence type="ECO:0000313" key="12">
    <source>
        <dbReference type="EMBL" id="NAS14360.1"/>
    </source>
</evidence>
<evidence type="ECO:0000256" key="9">
    <source>
        <dbReference type="PROSITE-ProRule" id="PRU01049"/>
    </source>
</evidence>
<keyword evidence="6 8" id="KW-0342">GTP-binding</keyword>
<dbReference type="PANTHER" id="PTHR43834">
    <property type="entry name" value="GTPASE DER"/>
    <property type="match status" value="1"/>
</dbReference>
<feature type="domain" description="EngA-type G" evidence="11">
    <location>
        <begin position="3"/>
        <end position="167"/>
    </location>
</feature>
<dbReference type="InterPro" id="IPR015946">
    <property type="entry name" value="KH_dom-like_a/b"/>
</dbReference>
<dbReference type="SUPFAM" id="SSF52540">
    <property type="entry name" value="P-loop containing nucleoside triphosphate hydrolases"/>
    <property type="match status" value="2"/>
</dbReference>
<dbReference type="PANTHER" id="PTHR43834:SF6">
    <property type="entry name" value="GTPASE DER"/>
    <property type="match status" value="1"/>
</dbReference>
<dbReference type="InterPro" id="IPR031166">
    <property type="entry name" value="G_ENGA"/>
</dbReference>
<feature type="binding site" evidence="8">
    <location>
        <begin position="227"/>
        <end position="231"/>
    </location>
    <ligand>
        <name>GTP</name>
        <dbReference type="ChEBI" id="CHEBI:37565"/>
        <label>2</label>
    </ligand>
</feature>
<dbReference type="CDD" id="cd01895">
    <property type="entry name" value="EngA2"/>
    <property type="match status" value="1"/>
</dbReference>
<feature type="binding site" evidence="8">
    <location>
        <begin position="119"/>
        <end position="122"/>
    </location>
    <ligand>
        <name>GTP</name>
        <dbReference type="ChEBI" id="CHEBI:37565"/>
        <label>1</label>
    </ligand>
</feature>
<dbReference type="InterPro" id="IPR006073">
    <property type="entry name" value="GTP-bd"/>
</dbReference>
<dbReference type="CDD" id="cd01894">
    <property type="entry name" value="EngA1"/>
    <property type="match status" value="1"/>
</dbReference>
<keyword evidence="5 8" id="KW-0547">Nucleotide-binding</keyword>
<dbReference type="NCBIfam" id="TIGR03594">
    <property type="entry name" value="GTPase_EngA"/>
    <property type="match status" value="1"/>
</dbReference>
<dbReference type="PRINTS" id="PR00326">
    <property type="entry name" value="GTP1OBG"/>
</dbReference>
<dbReference type="NCBIfam" id="TIGR00231">
    <property type="entry name" value="small_GTP"/>
    <property type="match status" value="2"/>
</dbReference>
<dbReference type="AlphaFoldDB" id="A0A6L9EHV9"/>
<dbReference type="Gene3D" id="3.30.300.20">
    <property type="match status" value="1"/>
</dbReference>
<feature type="binding site" evidence="8">
    <location>
        <begin position="180"/>
        <end position="187"/>
    </location>
    <ligand>
        <name>GTP</name>
        <dbReference type="ChEBI" id="CHEBI:37565"/>
        <label>2</label>
    </ligand>
</feature>
<organism evidence="12 13">
    <name type="scientific">Poritiphilus flavus</name>
    <dbReference type="NCBI Taxonomy" id="2697053"/>
    <lineage>
        <taxon>Bacteria</taxon>
        <taxon>Pseudomonadati</taxon>
        <taxon>Bacteroidota</taxon>
        <taxon>Flavobacteriia</taxon>
        <taxon>Flavobacteriales</taxon>
        <taxon>Flavobacteriaceae</taxon>
        <taxon>Poritiphilus</taxon>
    </lineage>
</organism>
<evidence type="ECO:0000256" key="1">
    <source>
        <dbReference type="ARBA" id="ARBA00008279"/>
    </source>
</evidence>
<feature type="binding site" evidence="8">
    <location>
        <begin position="56"/>
        <end position="60"/>
    </location>
    <ligand>
        <name>GTP</name>
        <dbReference type="ChEBI" id="CHEBI:37565"/>
        <label>1</label>
    </ligand>
</feature>
<dbReference type="FunFam" id="3.40.50.300:FF:000953">
    <property type="entry name" value="GTPase Der"/>
    <property type="match status" value="1"/>
</dbReference>
<evidence type="ECO:0000256" key="4">
    <source>
        <dbReference type="ARBA" id="ARBA00022737"/>
    </source>
</evidence>
<evidence type="ECO:0000256" key="5">
    <source>
        <dbReference type="ARBA" id="ARBA00022741"/>
    </source>
</evidence>